<dbReference type="EMBL" id="SJOP01000007">
    <property type="protein sequence ID" value="TCC09588.1"/>
    <property type="molecule type" value="Genomic_DNA"/>
</dbReference>
<reference evidence="1 2" key="1">
    <citation type="submission" date="2019-02" db="EMBL/GenBank/DDBJ databases">
        <title>The draft genome of Kosakonia quasisacchari strain WCHKQ120001.</title>
        <authorList>
            <person name="Wang C."/>
            <person name="Feng Y."/>
            <person name="Zong Z."/>
        </authorList>
    </citation>
    <scope>NUCLEOTIDE SEQUENCE [LARGE SCALE GENOMIC DNA]</scope>
    <source>
        <strain evidence="1 2">WCHKQ120001</strain>
    </source>
</reference>
<sequence length="79" mass="9069">MARYIAVIHNWFMDSKGFNIIELNAADEKQADIEACAIAHKRNGDFNKTACVVLTVRDAETIAQRKLTWRERITGRAYK</sequence>
<proteinExistence type="predicted"/>
<keyword evidence="2" id="KW-1185">Reference proteome</keyword>
<organism evidence="1 2">
    <name type="scientific">Kosakonia quasisacchari</name>
    <dbReference type="NCBI Taxonomy" id="2529380"/>
    <lineage>
        <taxon>Bacteria</taxon>
        <taxon>Pseudomonadati</taxon>
        <taxon>Pseudomonadota</taxon>
        <taxon>Gammaproteobacteria</taxon>
        <taxon>Enterobacterales</taxon>
        <taxon>Enterobacteriaceae</taxon>
        <taxon>Kosakonia</taxon>
    </lineage>
</organism>
<dbReference type="AlphaFoldDB" id="A0A4R0HHH3"/>
<gene>
    <name evidence="1" type="ORF">E0L21_10045</name>
</gene>
<dbReference type="Proteomes" id="UP000291793">
    <property type="component" value="Unassembled WGS sequence"/>
</dbReference>
<evidence type="ECO:0000313" key="2">
    <source>
        <dbReference type="Proteomes" id="UP000291793"/>
    </source>
</evidence>
<dbReference type="OrthoDB" id="6629939at2"/>
<comment type="caution">
    <text evidence="1">The sequence shown here is derived from an EMBL/GenBank/DDBJ whole genome shotgun (WGS) entry which is preliminary data.</text>
</comment>
<evidence type="ECO:0000313" key="1">
    <source>
        <dbReference type="EMBL" id="TCC09588.1"/>
    </source>
</evidence>
<name>A0A4R0HHH3_9ENTR</name>
<protein>
    <submittedName>
        <fullName evidence="1">Uncharacterized protein</fullName>
    </submittedName>
</protein>
<dbReference type="RefSeq" id="WP_131409041.1">
    <property type="nucleotide sequence ID" value="NZ_SJOP01000007.1"/>
</dbReference>
<accession>A0A4R0HHH3</accession>